<proteinExistence type="inferred from homology"/>
<accession>A0ABX0DHG8</accession>
<comment type="caution">
    <text evidence="6">The sequence shown here is derived from an EMBL/GenBank/DDBJ whole genome shotgun (WGS) entry which is preliminary data.</text>
</comment>
<evidence type="ECO:0000259" key="5">
    <source>
        <dbReference type="PROSITE" id="PS51935"/>
    </source>
</evidence>
<comment type="similarity">
    <text evidence="1">Belongs to the peptidase C40 family.</text>
</comment>
<dbReference type="PROSITE" id="PS51935">
    <property type="entry name" value="NLPC_P60"/>
    <property type="match status" value="1"/>
</dbReference>
<keyword evidence="3" id="KW-0378">Hydrolase</keyword>
<dbReference type="InterPro" id="IPR000064">
    <property type="entry name" value="NLP_P60_dom"/>
</dbReference>
<keyword evidence="4" id="KW-0788">Thiol protease</keyword>
<reference evidence="6 7" key="1">
    <citation type="submission" date="2020-02" db="EMBL/GenBank/DDBJ databases">
        <title>Genome sequence of the type strain DSM 27180 of Arthrobacter silviterrae.</title>
        <authorList>
            <person name="Gao J."/>
            <person name="Sun J."/>
        </authorList>
    </citation>
    <scope>NUCLEOTIDE SEQUENCE [LARGE SCALE GENOMIC DNA]</scope>
    <source>
        <strain evidence="6 7">DSM 27180</strain>
    </source>
</reference>
<keyword evidence="7" id="KW-1185">Reference proteome</keyword>
<evidence type="ECO:0000256" key="1">
    <source>
        <dbReference type="ARBA" id="ARBA00007074"/>
    </source>
</evidence>
<dbReference type="PANTHER" id="PTHR47053">
    <property type="entry name" value="MUREIN DD-ENDOPEPTIDASE MEPH-RELATED"/>
    <property type="match status" value="1"/>
</dbReference>
<organism evidence="6 7">
    <name type="scientific">Arthrobacter silviterrae</name>
    <dbReference type="NCBI Taxonomy" id="2026658"/>
    <lineage>
        <taxon>Bacteria</taxon>
        <taxon>Bacillati</taxon>
        <taxon>Actinomycetota</taxon>
        <taxon>Actinomycetes</taxon>
        <taxon>Micrococcales</taxon>
        <taxon>Micrococcaceae</taxon>
        <taxon>Arthrobacter</taxon>
    </lineage>
</organism>
<evidence type="ECO:0000256" key="3">
    <source>
        <dbReference type="ARBA" id="ARBA00022801"/>
    </source>
</evidence>
<gene>
    <name evidence="6" type="ORF">G6N77_15335</name>
</gene>
<evidence type="ECO:0000313" key="7">
    <source>
        <dbReference type="Proteomes" id="UP000479226"/>
    </source>
</evidence>
<evidence type="ECO:0000256" key="4">
    <source>
        <dbReference type="ARBA" id="ARBA00022807"/>
    </source>
</evidence>
<dbReference type="Proteomes" id="UP000479226">
    <property type="component" value="Unassembled WGS sequence"/>
</dbReference>
<dbReference type="InterPro" id="IPR051202">
    <property type="entry name" value="Peptidase_C40"/>
</dbReference>
<keyword evidence="2" id="KW-0645">Protease</keyword>
<dbReference type="PANTHER" id="PTHR47053:SF1">
    <property type="entry name" value="MUREIN DD-ENDOPEPTIDASE MEPH-RELATED"/>
    <property type="match status" value="1"/>
</dbReference>
<dbReference type="InterPro" id="IPR038765">
    <property type="entry name" value="Papain-like_cys_pep_sf"/>
</dbReference>
<feature type="domain" description="NlpC/P60" evidence="5">
    <location>
        <begin position="61"/>
        <end position="179"/>
    </location>
</feature>
<evidence type="ECO:0000313" key="6">
    <source>
        <dbReference type="EMBL" id="NGN84819.1"/>
    </source>
</evidence>
<dbReference type="Pfam" id="PF00877">
    <property type="entry name" value="NLPC_P60"/>
    <property type="match status" value="1"/>
</dbReference>
<protein>
    <submittedName>
        <fullName evidence="6">CHAP domain-containing protein</fullName>
    </submittedName>
</protein>
<evidence type="ECO:0000256" key="2">
    <source>
        <dbReference type="ARBA" id="ARBA00022670"/>
    </source>
</evidence>
<dbReference type="EMBL" id="JAAKZI010000030">
    <property type="protein sequence ID" value="NGN84819.1"/>
    <property type="molecule type" value="Genomic_DNA"/>
</dbReference>
<dbReference type="Gene3D" id="3.90.1720.10">
    <property type="entry name" value="endopeptidase domain like (from Nostoc punctiforme)"/>
    <property type="match status" value="1"/>
</dbReference>
<sequence length="179" mass="18739">MGLGAAAQAVQVSAFPELYERWAPAAAALLASVGGQAGLQDCPAPGPSDNSAAPGIPAHLSAARKAILRYAQEGVGGSYIWGGTAFKAWDCSGYVQWVYAQAGIRLPRTEQWQAGRATFTPQPGDLVVQNPDGPNHWAHIGIYAGNGMMYSALNPSAGTLLHPVSWNTGSQYFTVLGQK</sequence>
<name>A0ABX0DHG8_9MICC</name>
<dbReference type="SUPFAM" id="SSF54001">
    <property type="entry name" value="Cysteine proteinases"/>
    <property type="match status" value="1"/>
</dbReference>